<dbReference type="Proteomes" id="UP000031307">
    <property type="component" value="Unassembled WGS sequence"/>
</dbReference>
<sequence length="48" mass="5601">MVLRLIDLKVGVRKFVSCFKFLFLFTFSHSLVKLVFKKFKFTNGAGNK</sequence>
<accession>A0A0C1CBY4</accession>
<proteinExistence type="predicted"/>
<evidence type="ECO:0000313" key="2">
    <source>
        <dbReference type="EMBL" id="KIA78430.1"/>
    </source>
</evidence>
<evidence type="ECO:0000256" key="1">
    <source>
        <dbReference type="SAM" id="Phobius"/>
    </source>
</evidence>
<comment type="caution">
    <text evidence="2">The sequence shown here is derived from an EMBL/GenBank/DDBJ whole genome shotgun (WGS) entry which is preliminary data.</text>
</comment>
<evidence type="ECO:0000313" key="3">
    <source>
        <dbReference type="Proteomes" id="UP000031307"/>
    </source>
</evidence>
<feature type="transmembrane region" description="Helical" evidence="1">
    <location>
        <begin position="12"/>
        <end position="32"/>
    </location>
</feature>
<protein>
    <submittedName>
        <fullName evidence="2">Uncharacterized protein</fullName>
    </submittedName>
</protein>
<keyword evidence="1" id="KW-0472">Membrane</keyword>
<keyword evidence="1" id="KW-1133">Transmembrane helix</keyword>
<dbReference type="AlphaFoldDB" id="A0A0C1CBY4"/>
<organism evidence="2 3">
    <name type="scientific">Parachlamydia acanthamoebae</name>
    <dbReference type="NCBI Taxonomy" id="83552"/>
    <lineage>
        <taxon>Bacteria</taxon>
        <taxon>Pseudomonadati</taxon>
        <taxon>Chlamydiota</taxon>
        <taxon>Chlamydiia</taxon>
        <taxon>Parachlamydiales</taxon>
        <taxon>Parachlamydiaceae</taxon>
        <taxon>Parachlamydia</taxon>
    </lineage>
</organism>
<reference evidence="2 3" key="1">
    <citation type="journal article" date="2014" name="Mol. Biol. Evol.">
        <title>Massive expansion of Ubiquitination-related gene families within the Chlamydiae.</title>
        <authorList>
            <person name="Domman D."/>
            <person name="Collingro A."/>
            <person name="Lagkouvardos I."/>
            <person name="Gehre L."/>
            <person name="Weinmaier T."/>
            <person name="Rattei T."/>
            <person name="Subtil A."/>
            <person name="Horn M."/>
        </authorList>
    </citation>
    <scope>NUCLEOTIDE SEQUENCE [LARGE SCALE GENOMIC DNA]</scope>
    <source>
        <strain evidence="2 3">OEW1</strain>
    </source>
</reference>
<name>A0A0C1CBY4_9BACT</name>
<dbReference type="PATRIC" id="fig|83552.4.peg.358"/>
<keyword evidence="1" id="KW-0812">Transmembrane</keyword>
<gene>
    <name evidence="2" type="ORF">DB43_DZ00170</name>
</gene>
<dbReference type="EMBL" id="JSAM01000020">
    <property type="protein sequence ID" value="KIA78430.1"/>
    <property type="molecule type" value="Genomic_DNA"/>
</dbReference>